<organism evidence="1 2">
    <name type="scientific">Parascaris equorum</name>
    <name type="common">Equine roundworm</name>
    <dbReference type="NCBI Taxonomy" id="6256"/>
    <lineage>
        <taxon>Eukaryota</taxon>
        <taxon>Metazoa</taxon>
        <taxon>Ecdysozoa</taxon>
        <taxon>Nematoda</taxon>
        <taxon>Chromadorea</taxon>
        <taxon>Rhabditida</taxon>
        <taxon>Spirurina</taxon>
        <taxon>Ascaridomorpha</taxon>
        <taxon>Ascaridoidea</taxon>
        <taxon>Ascarididae</taxon>
        <taxon>Parascaris</taxon>
    </lineage>
</organism>
<evidence type="ECO:0000313" key="1">
    <source>
        <dbReference type="Proteomes" id="UP000887564"/>
    </source>
</evidence>
<keyword evidence="1" id="KW-1185">Reference proteome</keyword>
<sequence length="70" mass="8380">HKCNPIYVRWPRVKVVFGARAEGPYSFNQREGPSDYAHHCQLYQADQLQHVDGFVEADDRYSFYWKYCVH</sequence>
<proteinExistence type="predicted"/>
<reference evidence="2" key="1">
    <citation type="submission" date="2022-11" db="UniProtKB">
        <authorList>
            <consortium name="WormBaseParasite"/>
        </authorList>
    </citation>
    <scope>IDENTIFICATION</scope>
</reference>
<dbReference type="Proteomes" id="UP000887564">
    <property type="component" value="Unplaced"/>
</dbReference>
<protein>
    <submittedName>
        <fullName evidence="2">Uncharacterized protein</fullName>
    </submittedName>
</protein>
<dbReference type="WBParaSite" id="PEQ_0001064601-mRNA-1">
    <property type="protein sequence ID" value="PEQ_0001064601-mRNA-1"/>
    <property type="gene ID" value="PEQ_0001064601"/>
</dbReference>
<accession>A0A914S8Z5</accession>
<evidence type="ECO:0000313" key="2">
    <source>
        <dbReference type="WBParaSite" id="PEQ_0001064601-mRNA-1"/>
    </source>
</evidence>
<dbReference type="AlphaFoldDB" id="A0A914S8Z5"/>
<name>A0A914S8Z5_PAREQ</name>